<feature type="domain" description="DUF2314" evidence="2">
    <location>
        <begin position="313"/>
        <end position="421"/>
    </location>
</feature>
<evidence type="ECO:0000259" key="2">
    <source>
        <dbReference type="Pfam" id="PF10077"/>
    </source>
</evidence>
<comment type="caution">
    <text evidence="3">The sequence shown here is derived from an EMBL/GenBank/DDBJ whole genome shotgun (WGS) entry which is preliminary data.</text>
</comment>
<evidence type="ECO:0000256" key="1">
    <source>
        <dbReference type="SAM" id="Phobius"/>
    </source>
</evidence>
<name>A0A7W8DML5_9BACT</name>
<dbReference type="EMBL" id="JACHIG010000012">
    <property type="protein sequence ID" value="MBB5034986.1"/>
    <property type="molecule type" value="Genomic_DNA"/>
</dbReference>
<organism evidence="3 4">
    <name type="scientific">Prosthecobacter vanneervenii</name>
    <dbReference type="NCBI Taxonomy" id="48466"/>
    <lineage>
        <taxon>Bacteria</taxon>
        <taxon>Pseudomonadati</taxon>
        <taxon>Verrucomicrobiota</taxon>
        <taxon>Verrucomicrobiia</taxon>
        <taxon>Verrucomicrobiales</taxon>
        <taxon>Verrucomicrobiaceae</taxon>
        <taxon>Prosthecobacter</taxon>
    </lineage>
</organism>
<accession>A0A7W8DML5</accession>
<proteinExistence type="predicted"/>
<dbReference type="AlphaFoldDB" id="A0A7W8DML5"/>
<keyword evidence="1" id="KW-0472">Membrane</keyword>
<keyword evidence="1" id="KW-1133">Transmembrane helix</keyword>
<feature type="transmembrane region" description="Helical" evidence="1">
    <location>
        <begin position="12"/>
        <end position="32"/>
    </location>
</feature>
<keyword evidence="4" id="KW-1185">Reference proteome</keyword>
<feature type="transmembrane region" description="Helical" evidence="1">
    <location>
        <begin position="38"/>
        <end position="54"/>
    </location>
</feature>
<sequence>MKALINRLTANWNMAAIFLGFHAWAWAMMGIWTHNLPARIVAAVLAVTAAGLLFRLRWTRLAGTAMLIWIAGSKAYGLVAREFTWKQAVLCAVYGMIAYQLWTRPDKGSIDDFTEEDLPQDGQQKNDDEDEAKPIISLVHLRRQPRYLEPQVLANALSEAWGLQIVGGEEDADQADGFVAGDNPLFLVMVRKPVFAMFMVHNRDTSYFDDPEEVASHVPNLRFAEIIREHSAWLAVDLMQVKDTEVGQDEAYRLIGKAVSALADDDVMAIFCPQHRFFNLWSPELEKLLCGDSPLDALREEVKAPVIGVPNGEAIEQAITEARQRWPEFVEIFKKRQPDDERFIVKAPFTGENGQVEHMWMQVFGLEPEYVHGHLVNHPMHTTKLKQGSQVEVPVATISDWVCPDAEGNPLGNFTHKAINQAAGQGA</sequence>
<dbReference type="Pfam" id="PF10077">
    <property type="entry name" value="DUF2314"/>
    <property type="match status" value="1"/>
</dbReference>
<reference evidence="3 4" key="1">
    <citation type="submission" date="2020-08" db="EMBL/GenBank/DDBJ databases">
        <title>Genomic Encyclopedia of Type Strains, Phase IV (KMG-IV): sequencing the most valuable type-strain genomes for metagenomic binning, comparative biology and taxonomic classification.</title>
        <authorList>
            <person name="Goeker M."/>
        </authorList>
    </citation>
    <scope>NUCLEOTIDE SEQUENCE [LARGE SCALE GENOMIC DNA]</scope>
    <source>
        <strain evidence="3 4">DSM 12252</strain>
    </source>
</reference>
<keyword evidence="1" id="KW-0812">Transmembrane</keyword>
<protein>
    <submittedName>
        <fullName evidence="3">Uncharacterized protein YegJ (DUF2314 family)</fullName>
    </submittedName>
</protein>
<gene>
    <name evidence="3" type="ORF">HNQ65_004594</name>
</gene>
<dbReference type="Proteomes" id="UP000590740">
    <property type="component" value="Unassembled WGS sequence"/>
</dbReference>
<feature type="transmembrane region" description="Helical" evidence="1">
    <location>
        <begin position="61"/>
        <end position="79"/>
    </location>
</feature>
<evidence type="ECO:0000313" key="3">
    <source>
        <dbReference type="EMBL" id="MBB5034986.1"/>
    </source>
</evidence>
<dbReference type="InterPro" id="IPR018756">
    <property type="entry name" value="DUF2314"/>
</dbReference>
<evidence type="ECO:0000313" key="4">
    <source>
        <dbReference type="Proteomes" id="UP000590740"/>
    </source>
</evidence>